<sequence>MKIASLVARYLLGFIFLVFGLNGFLHFIPMPPPSGVAGDFMFALFESHYLVIIFLLQLIPAVLLLANRFVPLALTLLAPVIVNIICFHALMAPAGLPMALFVTVLWGLVAYGVRSAFAGLLQVRVADAV</sequence>
<keyword evidence="1" id="KW-0812">Transmembrane</keyword>
<feature type="transmembrane region" description="Helical" evidence="1">
    <location>
        <begin position="7"/>
        <end position="28"/>
    </location>
</feature>
<evidence type="ECO:0000256" key="1">
    <source>
        <dbReference type="SAM" id="Phobius"/>
    </source>
</evidence>
<dbReference type="RefSeq" id="WP_353068247.1">
    <property type="nucleotide sequence ID" value="NZ_CP132932.1"/>
</dbReference>
<protein>
    <recommendedName>
        <fullName evidence="3">DoxX family protein</fullName>
    </recommendedName>
</protein>
<feature type="transmembrane region" description="Helical" evidence="1">
    <location>
        <begin position="48"/>
        <end position="66"/>
    </location>
</feature>
<gene>
    <name evidence="2" type="ORF">RBB75_12075</name>
</gene>
<accession>A0AAU7Z9Q2</accession>
<feature type="transmembrane region" description="Helical" evidence="1">
    <location>
        <begin position="73"/>
        <end position="92"/>
    </location>
</feature>
<dbReference type="KEGG" id="temp:RBB75_12075"/>
<reference evidence="2" key="1">
    <citation type="submission" date="2023-08" db="EMBL/GenBank/DDBJ databases">
        <authorList>
            <person name="Messyasz A."/>
            <person name="Mannisto M.K."/>
            <person name="Kerkhof L.J."/>
            <person name="Haggblom M."/>
        </authorList>
    </citation>
    <scope>NUCLEOTIDE SEQUENCE</scope>
    <source>
        <strain evidence="2">M8UP23</strain>
    </source>
</reference>
<dbReference type="EMBL" id="CP132932">
    <property type="protein sequence ID" value="XCB25190.1"/>
    <property type="molecule type" value="Genomic_DNA"/>
</dbReference>
<dbReference type="AlphaFoldDB" id="A0AAU7Z9Q2"/>
<reference evidence="2" key="2">
    <citation type="journal article" date="2024" name="Environ. Microbiol.">
        <title>Genome analysis and description of Tunturibacter gen. nov. expands the diversity of Terriglobia in tundra soils.</title>
        <authorList>
            <person name="Messyasz A."/>
            <person name="Mannisto M.K."/>
            <person name="Kerkhof L.J."/>
            <person name="Haggblom M.M."/>
        </authorList>
    </citation>
    <scope>NUCLEOTIDE SEQUENCE</scope>
    <source>
        <strain evidence="2">M8UP23</strain>
    </source>
</reference>
<evidence type="ECO:0000313" key="2">
    <source>
        <dbReference type="EMBL" id="XCB25190.1"/>
    </source>
</evidence>
<name>A0AAU7Z9Q2_9BACT</name>
<keyword evidence="1" id="KW-1133">Transmembrane helix</keyword>
<organism evidence="2">
    <name type="scientific">Tunturiibacter empetritectus</name>
    <dbReference type="NCBI Taxonomy" id="3069691"/>
    <lineage>
        <taxon>Bacteria</taxon>
        <taxon>Pseudomonadati</taxon>
        <taxon>Acidobacteriota</taxon>
        <taxon>Terriglobia</taxon>
        <taxon>Terriglobales</taxon>
        <taxon>Acidobacteriaceae</taxon>
        <taxon>Tunturiibacter</taxon>
    </lineage>
</organism>
<proteinExistence type="predicted"/>
<feature type="transmembrane region" description="Helical" evidence="1">
    <location>
        <begin position="98"/>
        <end position="121"/>
    </location>
</feature>
<keyword evidence="1" id="KW-0472">Membrane</keyword>
<evidence type="ECO:0008006" key="3">
    <source>
        <dbReference type="Google" id="ProtNLM"/>
    </source>
</evidence>